<dbReference type="SUPFAM" id="SSF53335">
    <property type="entry name" value="S-adenosyl-L-methionine-dependent methyltransferases"/>
    <property type="match status" value="1"/>
</dbReference>
<dbReference type="InterPro" id="IPR019410">
    <property type="entry name" value="Methyltransf_16"/>
</dbReference>
<evidence type="ECO:0000313" key="2">
    <source>
        <dbReference type="Proteomes" id="UP001305779"/>
    </source>
</evidence>
<dbReference type="Proteomes" id="UP001305779">
    <property type="component" value="Unassembled WGS sequence"/>
</dbReference>
<gene>
    <name evidence="1" type="ORF">PRZ48_005890</name>
</gene>
<dbReference type="Pfam" id="PF10294">
    <property type="entry name" value="Methyltransf_16"/>
    <property type="match status" value="1"/>
</dbReference>
<name>A0ABR0EMI6_ZASCE</name>
<dbReference type="Gene3D" id="3.40.50.150">
    <property type="entry name" value="Vaccinia Virus protein VP39"/>
    <property type="match status" value="1"/>
</dbReference>
<reference evidence="1 2" key="1">
    <citation type="journal article" date="2023" name="G3 (Bethesda)">
        <title>A chromosome-level genome assembly of Zasmidium syzygii isolated from banana leaves.</title>
        <authorList>
            <person name="van Westerhoven A.C."/>
            <person name="Mehrabi R."/>
            <person name="Talebi R."/>
            <person name="Steentjes M.B.F."/>
            <person name="Corcolon B."/>
            <person name="Chong P.A."/>
            <person name="Kema G.H.J."/>
            <person name="Seidl M.F."/>
        </authorList>
    </citation>
    <scope>NUCLEOTIDE SEQUENCE [LARGE SCALE GENOMIC DNA]</scope>
    <source>
        <strain evidence="1 2">P124</strain>
    </source>
</reference>
<sequence length="248" mass="27364">MTNPSLRSFKIQKGSSENEIEVHISETPGLKAENLGLATWGSSYILANQLYRWREDALRAQHVSNGTKQDEEKIPVLELGAGTSLVGISAAAVWGLPVIVTDLEPLIAGLAQNIAVNGELGVDVRCGTLDWTEPSSLHIHPTGEVIDTSTRKANVILAADTVYAEDHPELLSKTIETCLARTKEARVVLCYVLRHSYIEIIRELWEGFEGLGLECVEEGQRDAEPDKWDDVAPFEWRVDSAMMDTKVL</sequence>
<dbReference type="EMBL" id="JAXOVC010000004">
    <property type="protein sequence ID" value="KAK4502465.1"/>
    <property type="molecule type" value="Genomic_DNA"/>
</dbReference>
<comment type="caution">
    <text evidence="1">The sequence shown here is derived from an EMBL/GenBank/DDBJ whole genome shotgun (WGS) entry which is preliminary data.</text>
</comment>
<protein>
    <submittedName>
        <fullName evidence="1">Uncharacterized protein</fullName>
    </submittedName>
</protein>
<evidence type="ECO:0000313" key="1">
    <source>
        <dbReference type="EMBL" id="KAK4502465.1"/>
    </source>
</evidence>
<organism evidence="1 2">
    <name type="scientific">Zasmidium cellare</name>
    <name type="common">Wine cellar mold</name>
    <name type="synonym">Racodium cellare</name>
    <dbReference type="NCBI Taxonomy" id="395010"/>
    <lineage>
        <taxon>Eukaryota</taxon>
        <taxon>Fungi</taxon>
        <taxon>Dikarya</taxon>
        <taxon>Ascomycota</taxon>
        <taxon>Pezizomycotina</taxon>
        <taxon>Dothideomycetes</taxon>
        <taxon>Dothideomycetidae</taxon>
        <taxon>Mycosphaerellales</taxon>
        <taxon>Mycosphaerellaceae</taxon>
        <taxon>Zasmidium</taxon>
    </lineage>
</organism>
<dbReference type="PANTHER" id="PTHR14614">
    <property type="entry name" value="HEPATOCELLULAR CARCINOMA-ASSOCIATED ANTIGEN"/>
    <property type="match status" value="1"/>
</dbReference>
<proteinExistence type="predicted"/>
<accession>A0ABR0EMI6</accession>
<keyword evidence="2" id="KW-1185">Reference proteome</keyword>
<dbReference type="PANTHER" id="PTHR14614:SF156">
    <property type="entry name" value="PROTEIN-LYSINE N-METHYLTRANSFERASE EFM2"/>
    <property type="match status" value="1"/>
</dbReference>
<dbReference type="InterPro" id="IPR029063">
    <property type="entry name" value="SAM-dependent_MTases_sf"/>
</dbReference>